<dbReference type="Proteomes" id="UP000663874">
    <property type="component" value="Unassembled WGS sequence"/>
</dbReference>
<organism evidence="1 2">
    <name type="scientific">Rotaria sordida</name>
    <dbReference type="NCBI Taxonomy" id="392033"/>
    <lineage>
        <taxon>Eukaryota</taxon>
        <taxon>Metazoa</taxon>
        <taxon>Spiralia</taxon>
        <taxon>Gnathifera</taxon>
        <taxon>Rotifera</taxon>
        <taxon>Eurotatoria</taxon>
        <taxon>Bdelloidea</taxon>
        <taxon>Philodinida</taxon>
        <taxon>Philodinidae</taxon>
        <taxon>Rotaria</taxon>
    </lineage>
</organism>
<comment type="caution">
    <text evidence="1">The sequence shown here is derived from an EMBL/GenBank/DDBJ whole genome shotgun (WGS) entry which is preliminary data.</text>
</comment>
<feature type="non-terminal residue" evidence="1">
    <location>
        <position position="1"/>
    </location>
</feature>
<evidence type="ECO:0000313" key="1">
    <source>
        <dbReference type="EMBL" id="CAF4272838.1"/>
    </source>
</evidence>
<name>A0A820G6D3_9BILA</name>
<dbReference type="AlphaFoldDB" id="A0A820G6D3"/>
<gene>
    <name evidence="1" type="ORF">FNK824_LOCUS39566</name>
</gene>
<sequence>SDILDLLEFRDYLNIKSRCIKYQIRNDIEQKPSINK</sequence>
<dbReference type="EMBL" id="CAJOBE010026419">
    <property type="protein sequence ID" value="CAF4272838.1"/>
    <property type="molecule type" value="Genomic_DNA"/>
</dbReference>
<reference evidence="1" key="1">
    <citation type="submission" date="2021-02" db="EMBL/GenBank/DDBJ databases">
        <authorList>
            <person name="Nowell W R."/>
        </authorList>
    </citation>
    <scope>NUCLEOTIDE SEQUENCE</scope>
</reference>
<protein>
    <submittedName>
        <fullName evidence="1">Uncharacterized protein</fullName>
    </submittedName>
</protein>
<evidence type="ECO:0000313" key="2">
    <source>
        <dbReference type="Proteomes" id="UP000663874"/>
    </source>
</evidence>
<proteinExistence type="predicted"/>
<accession>A0A820G6D3</accession>